<evidence type="ECO:0000256" key="1">
    <source>
        <dbReference type="ARBA" id="ARBA00022741"/>
    </source>
</evidence>
<keyword evidence="1" id="KW-0547">Nucleotide-binding</keyword>
<dbReference type="GO" id="GO:0005829">
    <property type="term" value="C:cytosol"/>
    <property type="evidence" value="ECO:0007669"/>
    <property type="project" value="TreeGrafter"/>
</dbReference>
<dbReference type="PANTHER" id="PTHR11361">
    <property type="entry name" value="DNA MISMATCH REPAIR PROTEIN MUTS FAMILY MEMBER"/>
    <property type="match status" value="1"/>
</dbReference>
<keyword evidence="7" id="KW-1185">Reference proteome</keyword>
<dbReference type="EMBL" id="VULX01000031">
    <property type="protein sequence ID" value="MSR92436.1"/>
    <property type="molecule type" value="Genomic_DNA"/>
</dbReference>
<dbReference type="PANTHER" id="PTHR11361:SF99">
    <property type="entry name" value="DNA MISMATCH REPAIR PROTEIN"/>
    <property type="match status" value="1"/>
</dbReference>
<dbReference type="RefSeq" id="WP_154532334.1">
    <property type="nucleotide sequence ID" value="NZ_VULX01000031.1"/>
</dbReference>
<proteinExistence type="predicted"/>
<keyword evidence="4" id="KW-1133">Transmembrane helix</keyword>
<dbReference type="SUPFAM" id="SSF48334">
    <property type="entry name" value="DNA repair protein MutS, domain III"/>
    <property type="match status" value="1"/>
</dbReference>
<dbReference type="InterPro" id="IPR036187">
    <property type="entry name" value="DNA_mismatch_repair_MutS_sf"/>
</dbReference>
<organism evidence="6 7">
    <name type="scientific">Inconstantimicrobium porci</name>
    <dbReference type="NCBI Taxonomy" id="2652291"/>
    <lineage>
        <taxon>Bacteria</taxon>
        <taxon>Bacillati</taxon>
        <taxon>Bacillota</taxon>
        <taxon>Clostridia</taxon>
        <taxon>Eubacteriales</taxon>
        <taxon>Clostridiaceae</taxon>
        <taxon>Inconstantimicrobium</taxon>
    </lineage>
</organism>
<name>A0A7X2N0D1_9CLOT</name>
<keyword evidence="2" id="KW-0067">ATP-binding</keyword>
<dbReference type="GO" id="GO:0030983">
    <property type="term" value="F:mismatched DNA binding"/>
    <property type="evidence" value="ECO:0007669"/>
    <property type="project" value="InterPro"/>
</dbReference>
<reference evidence="6 7" key="1">
    <citation type="submission" date="2019-08" db="EMBL/GenBank/DDBJ databases">
        <title>In-depth cultivation of the pig gut microbiome towards novel bacterial diversity and tailored functional studies.</title>
        <authorList>
            <person name="Wylensek D."/>
            <person name="Hitch T.C.A."/>
            <person name="Clavel T."/>
        </authorList>
    </citation>
    <scope>NUCLEOTIDE SEQUENCE [LARGE SCALE GENOMIC DNA]</scope>
    <source>
        <strain evidence="6 7">WCA-383-APC-5B</strain>
    </source>
</reference>
<dbReference type="SUPFAM" id="SSF52540">
    <property type="entry name" value="P-loop containing nucleoside triphosphate hydrolases"/>
    <property type="match status" value="1"/>
</dbReference>
<keyword evidence="4" id="KW-0812">Transmembrane</keyword>
<dbReference type="InterPro" id="IPR027417">
    <property type="entry name" value="P-loop_NTPase"/>
</dbReference>
<gene>
    <name evidence="6" type="ORF">FYJ33_13800</name>
</gene>
<dbReference type="InterPro" id="IPR000432">
    <property type="entry name" value="DNA_mismatch_repair_MutS_C"/>
</dbReference>
<evidence type="ECO:0000259" key="5">
    <source>
        <dbReference type="SMART" id="SM00534"/>
    </source>
</evidence>
<keyword evidence="3" id="KW-0238">DNA-binding</keyword>
<dbReference type="SMART" id="SM00534">
    <property type="entry name" value="MUTSac"/>
    <property type="match status" value="1"/>
</dbReference>
<evidence type="ECO:0000256" key="4">
    <source>
        <dbReference type="SAM" id="Phobius"/>
    </source>
</evidence>
<dbReference type="GO" id="GO:0006298">
    <property type="term" value="P:mismatch repair"/>
    <property type="evidence" value="ECO:0007669"/>
    <property type="project" value="InterPro"/>
</dbReference>
<evidence type="ECO:0000256" key="3">
    <source>
        <dbReference type="ARBA" id="ARBA00023125"/>
    </source>
</evidence>
<dbReference type="InterPro" id="IPR045076">
    <property type="entry name" value="MutS"/>
</dbReference>
<dbReference type="Gene3D" id="1.10.1420.10">
    <property type="match status" value="1"/>
</dbReference>
<dbReference type="Proteomes" id="UP000460287">
    <property type="component" value="Unassembled WGS sequence"/>
</dbReference>
<evidence type="ECO:0000313" key="6">
    <source>
        <dbReference type="EMBL" id="MSR92436.1"/>
    </source>
</evidence>
<dbReference type="GO" id="GO:0140664">
    <property type="term" value="F:ATP-dependent DNA damage sensor activity"/>
    <property type="evidence" value="ECO:0007669"/>
    <property type="project" value="InterPro"/>
</dbReference>
<feature type="transmembrane region" description="Helical" evidence="4">
    <location>
        <begin position="160"/>
        <end position="181"/>
    </location>
</feature>
<dbReference type="GO" id="GO:0005524">
    <property type="term" value="F:ATP binding"/>
    <property type="evidence" value="ECO:0007669"/>
    <property type="project" value="UniProtKB-KW"/>
</dbReference>
<dbReference type="CDD" id="cd03283">
    <property type="entry name" value="ABC_MutS-like"/>
    <property type="match status" value="1"/>
</dbReference>
<accession>A0A7X2N0D1</accession>
<comment type="caution">
    <text evidence="6">The sequence shown here is derived from an EMBL/GenBank/DDBJ whole genome shotgun (WGS) entry which is preliminary data.</text>
</comment>
<feature type="domain" description="DNA mismatch repair proteins mutS family" evidence="5">
    <location>
        <begin position="368"/>
        <end position="543"/>
    </location>
</feature>
<sequence length="544" mass="62538">MAVAVIITSLAVFIITALVHSKTLNEVRKKQCYIKVNKKSQDRLDGGWKKFEDTGSEYLNTDHPFADDLDIFGKNSLFQLINSTTTSFGRKKLSDMLLMNKLPQKEEINVRQSIVKELASKVDFRQNMEIEGSFDNKGKGDPSEFIEWAKGKNEKLTRPYMKIISILCPLVLIASIIIYFTTYAISKVIPFAMILLNIVVLRLGKNDMAEALNTIYEIKYNIVKYFKIIRIIDNETFVSSETNNLKNRLNKNNIKASDAMNELSDICTKISDRSNMIYFLINILLLWDYHLIYRLELWRRKYGSHIEEWFDTIGDFEAFSSISNIGCDHEEYSYPHIEQSLTISAENIAHPLIGERAVSNSFSLERSKSIILITGSNMSGKSTFLRTIGINMVLSYLGSPVYAKKFNTPILHIYTCMRIGDNLEENVSSFYAEILRVKILMNAVKNNEKVFFLLDELFKGTNSMDRHTGAEILLNQLSKKPCLGLLSTHDLELCDLEETNSRVSNYHFKEHYDNNEIKFDYKLRRGKSTTRNAVYLMRMAGIDI</sequence>
<keyword evidence="4" id="KW-0472">Membrane</keyword>
<dbReference type="AlphaFoldDB" id="A0A7X2N0D1"/>
<dbReference type="Pfam" id="PF00488">
    <property type="entry name" value="MutS_V"/>
    <property type="match status" value="1"/>
</dbReference>
<evidence type="ECO:0000313" key="7">
    <source>
        <dbReference type="Proteomes" id="UP000460287"/>
    </source>
</evidence>
<dbReference type="Gene3D" id="3.40.50.300">
    <property type="entry name" value="P-loop containing nucleotide triphosphate hydrolases"/>
    <property type="match status" value="1"/>
</dbReference>
<evidence type="ECO:0000256" key="2">
    <source>
        <dbReference type="ARBA" id="ARBA00022840"/>
    </source>
</evidence>
<protein>
    <submittedName>
        <fullName evidence="6">DNA mismatch repair protein MutS</fullName>
    </submittedName>
</protein>